<protein>
    <recommendedName>
        <fullName evidence="6">Phosphotyrosine protein phosphatase I domain-containing protein</fullName>
    </recommendedName>
</protein>
<evidence type="ECO:0000256" key="4">
    <source>
        <dbReference type="PIRSR" id="PIRSR617867-1"/>
    </source>
</evidence>
<dbReference type="PANTHER" id="PTHR11717:SF31">
    <property type="entry name" value="LOW MOLECULAR WEIGHT PROTEIN-TYROSINE-PHOSPHATASE ETP-RELATED"/>
    <property type="match status" value="1"/>
</dbReference>
<dbReference type="Proteomes" id="UP000030401">
    <property type="component" value="Unassembled WGS sequence"/>
</dbReference>
<dbReference type="AlphaFoldDB" id="A0A0A5G323"/>
<dbReference type="RefSeq" id="WP_036834430.1">
    <property type="nucleotide sequence ID" value="NZ_AVPG01000013.1"/>
</dbReference>
<dbReference type="PANTHER" id="PTHR11717">
    <property type="entry name" value="LOW MOLECULAR WEIGHT PROTEIN TYROSINE PHOSPHATASE"/>
    <property type="match status" value="1"/>
</dbReference>
<reference evidence="7 8" key="1">
    <citation type="submission" date="2013-08" db="EMBL/GenBank/DDBJ databases">
        <authorList>
            <person name="Huang J."/>
            <person name="Wang G."/>
        </authorList>
    </citation>
    <scope>NUCLEOTIDE SEQUENCE [LARGE SCALE GENOMIC DNA]</scope>
    <source>
        <strain evidence="7 8">JSM 072002</strain>
    </source>
</reference>
<dbReference type="Gene3D" id="3.40.50.2300">
    <property type="match status" value="1"/>
</dbReference>
<sequence>MRNVLFVCTGNTCRSPMAEALLKQKKPGIEVTSAGLFAQEGSKLSPGSTEVLKSRGIEWNHQSRPVTIELLQWADVVLTMTQHHKQMLMMTYPKYEHAMFTLKEFVQDNQDDVWNKLKQAYTTLEEKKAKFLHEKEDSFSDDEAKKEALQLHVQSEIESIQQLESNLPNLDISDPFGGDISVYEKTLEEMEAYVERLVKKLDSANK</sequence>
<gene>
    <name evidence="7" type="ORF">N784_04685</name>
</gene>
<dbReference type="eggNOG" id="COG0394">
    <property type="taxonomic scope" value="Bacteria"/>
</dbReference>
<dbReference type="InterPro" id="IPR023485">
    <property type="entry name" value="Ptyr_pPase"/>
</dbReference>
<dbReference type="InterPro" id="IPR036196">
    <property type="entry name" value="Ptyr_pPase_sf"/>
</dbReference>
<feature type="coiled-coil region" evidence="5">
    <location>
        <begin position="146"/>
        <end position="200"/>
    </location>
</feature>
<proteinExistence type="inferred from homology"/>
<accession>A0A0A5G323</accession>
<feature type="active site" description="Nucleophile" evidence="4">
    <location>
        <position position="8"/>
    </location>
</feature>
<evidence type="ECO:0000256" key="3">
    <source>
        <dbReference type="ARBA" id="ARBA00022912"/>
    </source>
</evidence>
<dbReference type="InterPro" id="IPR017867">
    <property type="entry name" value="Tyr_phospatase_low_mol_wt"/>
</dbReference>
<name>A0A0A5G323_9BACI</name>
<dbReference type="CDD" id="cd16344">
    <property type="entry name" value="LMWPAP"/>
    <property type="match status" value="1"/>
</dbReference>
<keyword evidence="3" id="KW-0904">Protein phosphatase</keyword>
<feature type="domain" description="Phosphotyrosine protein phosphatase I" evidence="6">
    <location>
        <begin position="2"/>
        <end position="200"/>
    </location>
</feature>
<comment type="caution">
    <text evidence="7">The sequence shown here is derived from an EMBL/GenBank/DDBJ whole genome shotgun (WGS) entry which is preliminary data.</text>
</comment>
<keyword evidence="5" id="KW-0175">Coiled coil</keyword>
<dbReference type="PRINTS" id="PR00719">
    <property type="entry name" value="LMWPTPASE"/>
</dbReference>
<keyword evidence="2" id="KW-0378">Hydrolase</keyword>
<feature type="active site" evidence="4">
    <location>
        <position position="14"/>
    </location>
</feature>
<evidence type="ECO:0000256" key="5">
    <source>
        <dbReference type="SAM" id="Coils"/>
    </source>
</evidence>
<organism evidence="7 8">
    <name type="scientific">Pontibacillus litoralis JSM 072002</name>
    <dbReference type="NCBI Taxonomy" id="1385512"/>
    <lineage>
        <taxon>Bacteria</taxon>
        <taxon>Bacillati</taxon>
        <taxon>Bacillota</taxon>
        <taxon>Bacilli</taxon>
        <taxon>Bacillales</taxon>
        <taxon>Bacillaceae</taxon>
        <taxon>Pontibacillus</taxon>
    </lineage>
</organism>
<dbReference type="EMBL" id="AVPG01000013">
    <property type="protein sequence ID" value="KGX86454.1"/>
    <property type="molecule type" value="Genomic_DNA"/>
</dbReference>
<dbReference type="Pfam" id="PF01451">
    <property type="entry name" value="LMWPc"/>
    <property type="match status" value="1"/>
</dbReference>
<evidence type="ECO:0000256" key="2">
    <source>
        <dbReference type="ARBA" id="ARBA00022801"/>
    </source>
</evidence>
<dbReference type="InterPro" id="IPR050438">
    <property type="entry name" value="LMW_PTPase"/>
</dbReference>
<dbReference type="GO" id="GO:0004725">
    <property type="term" value="F:protein tyrosine phosphatase activity"/>
    <property type="evidence" value="ECO:0007669"/>
    <property type="project" value="InterPro"/>
</dbReference>
<evidence type="ECO:0000256" key="1">
    <source>
        <dbReference type="ARBA" id="ARBA00011063"/>
    </source>
</evidence>
<evidence type="ECO:0000259" key="6">
    <source>
        <dbReference type="SMART" id="SM00226"/>
    </source>
</evidence>
<comment type="similarity">
    <text evidence="1">Belongs to the low molecular weight phosphotyrosine protein phosphatase family.</text>
</comment>
<dbReference type="OrthoDB" id="9784339at2"/>
<evidence type="ECO:0000313" key="7">
    <source>
        <dbReference type="EMBL" id="KGX86454.1"/>
    </source>
</evidence>
<keyword evidence="8" id="KW-1185">Reference proteome</keyword>
<dbReference type="STRING" id="1385512.N784_04685"/>
<dbReference type="SMART" id="SM00226">
    <property type="entry name" value="LMWPc"/>
    <property type="match status" value="1"/>
</dbReference>
<dbReference type="SUPFAM" id="SSF52788">
    <property type="entry name" value="Phosphotyrosine protein phosphatases I"/>
    <property type="match status" value="1"/>
</dbReference>
<evidence type="ECO:0000313" key="8">
    <source>
        <dbReference type="Proteomes" id="UP000030401"/>
    </source>
</evidence>